<proteinExistence type="predicted"/>
<keyword evidence="2" id="KW-0732">Signal</keyword>
<gene>
    <name evidence="3" type="ORF">GCM10009717_22100</name>
</gene>
<evidence type="ECO:0000256" key="2">
    <source>
        <dbReference type="SAM" id="SignalP"/>
    </source>
</evidence>
<feature type="compositionally biased region" description="Pro residues" evidence="1">
    <location>
        <begin position="53"/>
        <end position="62"/>
    </location>
</feature>
<evidence type="ECO:0000313" key="3">
    <source>
        <dbReference type="EMBL" id="GAA1955662.1"/>
    </source>
</evidence>
<dbReference type="RefSeq" id="WP_157416027.1">
    <property type="nucleotide sequence ID" value="NZ_BAAAMK010000004.1"/>
</dbReference>
<evidence type="ECO:0000313" key="4">
    <source>
        <dbReference type="Proteomes" id="UP001499954"/>
    </source>
</evidence>
<comment type="caution">
    <text evidence="3">The sequence shown here is derived from an EMBL/GenBank/DDBJ whole genome shotgun (WGS) entry which is preliminary data.</text>
</comment>
<name>A0ABN2QNL4_9MICO</name>
<keyword evidence="4" id="KW-1185">Reference proteome</keyword>
<feature type="region of interest" description="Disordered" evidence="1">
    <location>
        <begin position="24"/>
        <end position="74"/>
    </location>
</feature>
<sequence length="139" mass="13551">MRTIAALALTVFAVGLMAGCAPAADEPGDAPASDAPEPPSTSATPSSTDLPTLTPPTAPPTNPTDAIPNGTVAGRVSGLGDSCVEVTTDDGTVWSLTGEVDGDIAVGDTVLVKVEALPVGEALCGSGAPARIVSISLVD</sequence>
<dbReference type="PROSITE" id="PS51257">
    <property type="entry name" value="PROKAR_LIPOPROTEIN"/>
    <property type="match status" value="1"/>
</dbReference>
<reference evidence="3 4" key="1">
    <citation type="journal article" date="2019" name="Int. J. Syst. Evol. Microbiol.">
        <title>The Global Catalogue of Microorganisms (GCM) 10K type strain sequencing project: providing services to taxonomists for standard genome sequencing and annotation.</title>
        <authorList>
            <consortium name="The Broad Institute Genomics Platform"/>
            <consortium name="The Broad Institute Genome Sequencing Center for Infectious Disease"/>
            <person name="Wu L."/>
            <person name="Ma J."/>
        </authorList>
    </citation>
    <scope>NUCLEOTIDE SEQUENCE [LARGE SCALE GENOMIC DNA]</scope>
    <source>
        <strain evidence="3 4">JCM 13584</strain>
    </source>
</reference>
<feature type="chain" id="PRO_5045632496" description="DUF5666 domain-containing protein" evidence="2">
    <location>
        <begin position="24"/>
        <end position="139"/>
    </location>
</feature>
<protein>
    <recommendedName>
        <fullName evidence="5">DUF5666 domain-containing protein</fullName>
    </recommendedName>
</protein>
<dbReference type="Proteomes" id="UP001499954">
    <property type="component" value="Unassembled WGS sequence"/>
</dbReference>
<dbReference type="EMBL" id="BAAAMK010000004">
    <property type="protein sequence ID" value="GAA1955662.1"/>
    <property type="molecule type" value="Genomic_DNA"/>
</dbReference>
<organism evidence="3 4">
    <name type="scientific">Agromyces allii</name>
    <dbReference type="NCBI Taxonomy" id="393607"/>
    <lineage>
        <taxon>Bacteria</taxon>
        <taxon>Bacillati</taxon>
        <taxon>Actinomycetota</taxon>
        <taxon>Actinomycetes</taxon>
        <taxon>Micrococcales</taxon>
        <taxon>Microbacteriaceae</taxon>
        <taxon>Agromyces</taxon>
    </lineage>
</organism>
<evidence type="ECO:0000256" key="1">
    <source>
        <dbReference type="SAM" id="MobiDB-lite"/>
    </source>
</evidence>
<feature type="compositionally biased region" description="Low complexity" evidence="1">
    <location>
        <begin position="24"/>
        <end position="52"/>
    </location>
</feature>
<feature type="signal peptide" evidence="2">
    <location>
        <begin position="1"/>
        <end position="23"/>
    </location>
</feature>
<accession>A0ABN2QNL4</accession>
<evidence type="ECO:0008006" key="5">
    <source>
        <dbReference type="Google" id="ProtNLM"/>
    </source>
</evidence>